<feature type="transmembrane region" description="Helical" evidence="7">
    <location>
        <begin position="170"/>
        <end position="190"/>
    </location>
</feature>
<feature type="transmembrane region" description="Helical" evidence="7">
    <location>
        <begin position="293"/>
        <end position="315"/>
    </location>
</feature>
<dbReference type="InterPro" id="IPR004710">
    <property type="entry name" value="Bilac:Na_transpt"/>
</dbReference>
<evidence type="ECO:0000256" key="2">
    <source>
        <dbReference type="ARBA" id="ARBA00004141"/>
    </source>
</evidence>
<accession>A0A1Y1IJH2</accession>
<feature type="transmembrane region" description="Helical" evidence="7">
    <location>
        <begin position="261"/>
        <end position="281"/>
    </location>
</feature>
<dbReference type="InterPro" id="IPR038770">
    <property type="entry name" value="Na+/solute_symporter_sf"/>
</dbReference>
<dbReference type="OrthoDB" id="203097at2759"/>
<keyword evidence="9" id="KW-1185">Reference proteome</keyword>
<dbReference type="PANTHER" id="PTHR10361:SF62">
    <property type="entry name" value="SODIUM_PYRUVATE COTRANSPORTER BASS2, CHLOROPLASTIC"/>
    <property type="match status" value="1"/>
</dbReference>
<dbReference type="GO" id="GO:0016020">
    <property type="term" value="C:membrane"/>
    <property type="evidence" value="ECO:0007669"/>
    <property type="project" value="UniProtKB-SubCell"/>
</dbReference>
<feature type="transmembrane region" description="Helical" evidence="7">
    <location>
        <begin position="108"/>
        <end position="129"/>
    </location>
</feature>
<dbReference type="EMBL" id="DF237571">
    <property type="protein sequence ID" value="GAQ90282.1"/>
    <property type="molecule type" value="Genomic_DNA"/>
</dbReference>
<feature type="transmembrane region" description="Helical" evidence="7">
    <location>
        <begin position="227"/>
        <end position="249"/>
    </location>
</feature>
<keyword evidence="4 7" id="KW-0812">Transmembrane</keyword>
<evidence type="ECO:0000256" key="1">
    <source>
        <dbReference type="ARBA" id="ARBA00004119"/>
    </source>
</evidence>
<keyword evidence="6 7" id="KW-0472">Membrane</keyword>
<name>A0A1Y1IJH2_KLENI</name>
<comment type="similarity">
    <text evidence="3">Belongs to the bile acid:sodium symporter (BASS) (TC 2.A.28) family.</text>
</comment>
<feature type="transmembrane region" description="Helical" evidence="7">
    <location>
        <begin position="141"/>
        <end position="158"/>
    </location>
</feature>
<evidence type="ECO:0000256" key="7">
    <source>
        <dbReference type="SAM" id="Phobius"/>
    </source>
</evidence>
<evidence type="ECO:0000256" key="4">
    <source>
        <dbReference type="ARBA" id="ARBA00022692"/>
    </source>
</evidence>
<evidence type="ECO:0000256" key="3">
    <source>
        <dbReference type="ARBA" id="ARBA00006528"/>
    </source>
</evidence>
<organism evidence="8 9">
    <name type="scientific">Klebsormidium nitens</name>
    <name type="common">Green alga</name>
    <name type="synonym">Ulothrix nitens</name>
    <dbReference type="NCBI Taxonomy" id="105231"/>
    <lineage>
        <taxon>Eukaryota</taxon>
        <taxon>Viridiplantae</taxon>
        <taxon>Streptophyta</taxon>
        <taxon>Klebsormidiophyceae</taxon>
        <taxon>Klebsormidiales</taxon>
        <taxon>Klebsormidiaceae</taxon>
        <taxon>Klebsormidium</taxon>
    </lineage>
</organism>
<dbReference type="Proteomes" id="UP000054558">
    <property type="component" value="Unassembled WGS sequence"/>
</dbReference>
<proteinExistence type="inferred from homology"/>
<evidence type="ECO:0000313" key="9">
    <source>
        <dbReference type="Proteomes" id="UP000054558"/>
    </source>
</evidence>
<dbReference type="Gene3D" id="1.20.1530.20">
    <property type="match status" value="1"/>
</dbReference>
<dbReference type="GO" id="GO:0009941">
    <property type="term" value="C:chloroplast envelope"/>
    <property type="evidence" value="ECO:0007669"/>
    <property type="project" value="UniProtKB-ARBA"/>
</dbReference>
<dbReference type="STRING" id="105231.A0A1Y1IJH2"/>
<reference evidence="8 9" key="1">
    <citation type="journal article" date="2014" name="Nat. Commun.">
        <title>Klebsormidium flaccidum genome reveals primary factors for plant terrestrial adaptation.</title>
        <authorList>
            <person name="Hori K."/>
            <person name="Maruyama F."/>
            <person name="Fujisawa T."/>
            <person name="Togashi T."/>
            <person name="Yamamoto N."/>
            <person name="Seo M."/>
            <person name="Sato S."/>
            <person name="Yamada T."/>
            <person name="Mori H."/>
            <person name="Tajima N."/>
            <person name="Moriyama T."/>
            <person name="Ikeuchi M."/>
            <person name="Watanabe M."/>
            <person name="Wada H."/>
            <person name="Kobayashi K."/>
            <person name="Saito M."/>
            <person name="Masuda T."/>
            <person name="Sasaki-Sekimoto Y."/>
            <person name="Mashiguchi K."/>
            <person name="Awai K."/>
            <person name="Shimojima M."/>
            <person name="Masuda S."/>
            <person name="Iwai M."/>
            <person name="Nobusawa T."/>
            <person name="Narise T."/>
            <person name="Kondo S."/>
            <person name="Saito H."/>
            <person name="Sato R."/>
            <person name="Murakawa M."/>
            <person name="Ihara Y."/>
            <person name="Oshima-Yamada Y."/>
            <person name="Ohtaka K."/>
            <person name="Satoh M."/>
            <person name="Sonobe K."/>
            <person name="Ishii M."/>
            <person name="Ohtani R."/>
            <person name="Kanamori-Sato M."/>
            <person name="Honoki R."/>
            <person name="Miyazaki D."/>
            <person name="Mochizuki H."/>
            <person name="Umetsu J."/>
            <person name="Higashi K."/>
            <person name="Shibata D."/>
            <person name="Kamiya Y."/>
            <person name="Sato N."/>
            <person name="Nakamura Y."/>
            <person name="Tabata S."/>
            <person name="Ida S."/>
            <person name="Kurokawa K."/>
            <person name="Ohta H."/>
        </authorList>
    </citation>
    <scope>NUCLEOTIDE SEQUENCE [LARGE SCALE GENOMIC DNA]</scope>
    <source>
        <strain evidence="8 9">NIES-2285</strain>
    </source>
</reference>
<dbReference type="InterPro" id="IPR002657">
    <property type="entry name" value="BilAc:Na_symport/Acr3"/>
</dbReference>
<keyword evidence="5 7" id="KW-1133">Transmembrane helix</keyword>
<dbReference type="OMA" id="AHYVIMP"/>
<dbReference type="PANTHER" id="PTHR10361">
    <property type="entry name" value="SODIUM-BILE ACID COTRANSPORTER"/>
    <property type="match status" value="1"/>
</dbReference>
<dbReference type="Pfam" id="PF01758">
    <property type="entry name" value="SBF"/>
    <property type="match status" value="1"/>
</dbReference>
<comment type="subcellular location">
    <subcellularLocation>
        <location evidence="2">Membrane</location>
        <topology evidence="2">Multi-pass membrane protein</topology>
    </subcellularLocation>
    <subcellularLocation>
        <location evidence="1">Plastid</location>
        <location evidence="1">Chloroplast envelope</location>
    </subcellularLocation>
</comment>
<feature type="transmembrane region" description="Helical" evidence="7">
    <location>
        <begin position="327"/>
        <end position="346"/>
    </location>
</feature>
<dbReference type="AlphaFoldDB" id="A0A1Y1IJH2"/>
<feature type="transmembrane region" description="Helical" evidence="7">
    <location>
        <begin position="196"/>
        <end position="215"/>
    </location>
</feature>
<feature type="transmembrane region" description="Helical" evidence="7">
    <location>
        <begin position="382"/>
        <end position="406"/>
    </location>
</feature>
<evidence type="ECO:0000256" key="6">
    <source>
        <dbReference type="ARBA" id="ARBA00023136"/>
    </source>
</evidence>
<protein>
    <submittedName>
        <fullName evidence="8">Bile acid-sodium symporter family protein</fullName>
    </submittedName>
</protein>
<gene>
    <name evidence="8" type="ORF">KFL_006220010</name>
</gene>
<evidence type="ECO:0000313" key="8">
    <source>
        <dbReference type="EMBL" id="GAQ90282.1"/>
    </source>
</evidence>
<evidence type="ECO:0000256" key="5">
    <source>
        <dbReference type="ARBA" id="ARBA00022989"/>
    </source>
</evidence>
<sequence>MASSVASRSVFRGISSLQETCRSVSEQRTSVAKPFARTSLKGCTPSAPLRTLKRGSSTFLGASHKSFLPSLPPKPVRATRQSGVCRAESVGAIGGGGAVKERSHFEKVVELLTTMFPVWIIIGTVVGLWRPSYVTWLSSDLFTLGLGLLMLSMGLTLSVDDFRQIARNPWTILCGFVAQYFVKPLLGFAIAQAMNLPAPLATGLILVSCCPGGQASNVATYIAHGNVALSVAMTTASTVAAIMMTPLLTKVLAGQLVPVDAVGLALSTFQVVLLPTVVGVVAHECFPKFTAKISTFTPLIGVILVTLLCASPIGQVADVLMTSGASLIWPVLALHTFAYGLGYFLSKIAGFGEKTSRTVSIECGMQSSALGFLLAQKHFSNPLVAVPSAVSVVCMALQGALIAVVWRNQPIAATDKDDFVAIA</sequence>